<gene>
    <name evidence="5" type="ORF">S01H1_05469</name>
</gene>
<dbReference type="Pfam" id="PF04542">
    <property type="entry name" value="Sigma70_r2"/>
    <property type="match status" value="1"/>
</dbReference>
<dbReference type="SUPFAM" id="SSF88946">
    <property type="entry name" value="Sigma2 domain of RNA polymerase sigma factors"/>
    <property type="match status" value="1"/>
</dbReference>
<keyword evidence="3" id="KW-0804">Transcription</keyword>
<evidence type="ECO:0000256" key="2">
    <source>
        <dbReference type="ARBA" id="ARBA00023082"/>
    </source>
</evidence>
<dbReference type="Gene3D" id="1.10.1740.10">
    <property type="match status" value="1"/>
</dbReference>
<dbReference type="PANTHER" id="PTHR43133">
    <property type="entry name" value="RNA POLYMERASE ECF-TYPE SIGMA FACTO"/>
    <property type="match status" value="1"/>
</dbReference>
<reference evidence="5" key="1">
    <citation type="journal article" date="2014" name="Front. Microbiol.">
        <title>High frequency of phylogenetically diverse reductive dehalogenase-homologous genes in deep subseafloor sedimentary metagenomes.</title>
        <authorList>
            <person name="Kawai M."/>
            <person name="Futagami T."/>
            <person name="Toyoda A."/>
            <person name="Takaki Y."/>
            <person name="Nishi S."/>
            <person name="Hori S."/>
            <person name="Arai W."/>
            <person name="Tsubouchi T."/>
            <person name="Morono Y."/>
            <person name="Uchiyama I."/>
            <person name="Ito T."/>
            <person name="Fujiyama A."/>
            <person name="Inagaki F."/>
            <person name="Takami H."/>
        </authorList>
    </citation>
    <scope>NUCLEOTIDE SEQUENCE</scope>
    <source>
        <strain evidence="5">Expedition CK06-06</strain>
    </source>
</reference>
<dbReference type="InterPro" id="IPR007627">
    <property type="entry name" value="RNA_pol_sigma70_r2"/>
</dbReference>
<evidence type="ECO:0000313" key="5">
    <source>
        <dbReference type="EMBL" id="GAF73779.1"/>
    </source>
</evidence>
<name>X0RY81_9ZZZZ</name>
<protein>
    <recommendedName>
        <fullName evidence="4">RNA polymerase sigma-70 region 2 domain-containing protein</fullName>
    </recommendedName>
</protein>
<dbReference type="PANTHER" id="PTHR43133:SF51">
    <property type="entry name" value="RNA POLYMERASE SIGMA FACTOR"/>
    <property type="match status" value="1"/>
</dbReference>
<keyword evidence="2" id="KW-0731">Sigma factor</keyword>
<evidence type="ECO:0000256" key="3">
    <source>
        <dbReference type="ARBA" id="ARBA00023163"/>
    </source>
</evidence>
<comment type="caution">
    <text evidence="5">The sequence shown here is derived from an EMBL/GenBank/DDBJ whole genome shotgun (WGS) entry which is preliminary data.</text>
</comment>
<dbReference type="InterPro" id="IPR013325">
    <property type="entry name" value="RNA_pol_sigma_r2"/>
</dbReference>
<dbReference type="GO" id="GO:0016987">
    <property type="term" value="F:sigma factor activity"/>
    <property type="evidence" value="ECO:0007669"/>
    <property type="project" value="UniProtKB-KW"/>
</dbReference>
<dbReference type="AlphaFoldDB" id="X0RY81"/>
<proteinExistence type="predicted"/>
<dbReference type="EMBL" id="BARS01002851">
    <property type="protein sequence ID" value="GAF73779.1"/>
    <property type="molecule type" value="Genomic_DNA"/>
</dbReference>
<feature type="domain" description="RNA polymerase sigma-70 region 2" evidence="4">
    <location>
        <begin position="42"/>
        <end position="108"/>
    </location>
</feature>
<evidence type="ECO:0000256" key="1">
    <source>
        <dbReference type="ARBA" id="ARBA00023015"/>
    </source>
</evidence>
<accession>X0RY81</accession>
<organism evidence="5">
    <name type="scientific">marine sediment metagenome</name>
    <dbReference type="NCBI Taxonomy" id="412755"/>
    <lineage>
        <taxon>unclassified sequences</taxon>
        <taxon>metagenomes</taxon>
        <taxon>ecological metagenomes</taxon>
    </lineage>
</organism>
<dbReference type="GO" id="GO:0006352">
    <property type="term" value="P:DNA-templated transcription initiation"/>
    <property type="evidence" value="ECO:0007669"/>
    <property type="project" value="InterPro"/>
</dbReference>
<sequence>MVEADSAKENLADGLRHVTDNSEIKLVEAAACGNLQGFGKLCERYYEPMVAIAYAVLADSHLAQDAAQEAFAKACCNLRQLKNKEKFAPWLASICRNVAKDMAVARTRQVNA</sequence>
<keyword evidence="1" id="KW-0805">Transcription regulation</keyword>
<evidence type="ECO:0000259" key="4">
    <source>
        <dbReference type="Pfam" id="PF04542"/>
    </source>
</evidence>
<feature type="non-terminal residue" evidence="5">
    <location>
        <position position="112"/>
    </location>
</feature>
<dbReference type="InterPro" id="IPR039425">
    <property type="entry name" value="RNA_pol_sigma-70-like"/>
</dbReference>